<sequence length="426" mass="44615">MGTKNEGGREAPRPHLYSREAPGRSAVEAYISLSPAVTMLPQFLAAALALATGALASPTPQSNETKNDWDLDWISTDSSLPKVIIYSTGGTILSASNYSRLDNIAYGDGDNPTAEDLIGNVAEVLRVAQLAVVPFARAPGGSAGVNSSLYLDLSQHANRQLCAEGSDVAGAVMLHGTDTLEETSFGVDLTFNCSKPFVATGAMRPDTYVSPDGHSNIYQAVAAAASPSSRDRGALIAFNDRITSVYYSTKLNANTPDTFGALEQGSLGAFLAGRPFYFFGPAYPTGRPHFDVSDTTELPAVAVVYCHQGFDASLMHAAVANGAKGLVILGPGAASLSNEAKAAAADLSEKGIPTVAAPRPASGAAVPRPVLEPVIYSSYLGGEQARVMLQLAVNAGYGLEAIRDLFEQPLRSAVYDNPASRELYYT</sequence>
<evidence type="ECO:0000256" key="7">
    <source>
        <dbReference type="PROSITE-ProRule" id="PRU10100"/>
    </source>
</evidence>
<feature type="active site" evidence="7">
    <location>
        <position position="177"/>
    </location>
</feature>
<dbReference type="Gene3D" id="3.40.50.1170">
    <property type="entry name" value="L-asparaginase, N-terminal domain"/>
    <property type="match status" value="1"/>
</dbReference>
<comment type="catalytic activity">
    <reaction evidence="4">
        <text>L-asparagine + H2O = L-aspartate + NH4(+)</text>
        <dbReference type="Rhea" id="RHEA:21016"/>
        <dbReference type="ChEBI" id="CHEBI:15377"/>
        <dbReference type="ChEBI" id="CHEBI:28938"/>
        <dbReference type="ChEBI" id="CHEBI:29991"/>
        <dbReference type="ChEBI" id="CHEBI:58048"/>
        <dbReference type="EC" id="3.5.1.1"/>
    </reaction>
</comment>
<accession>A0A4U6X3G0</accession>
<dbReference type="PANTHER" id="PTHR11707:SF28">
    <property type="entry name" value="60 KDA LYSOPHOSPHOLIPASE"/>
    <property type="match status" value="1"/>
</dbReference>
<feature type="binding site" evidence="6">
    <location>
        <position position="154"/>
    </location>
    <ligand>
        <name>substrate</name>
    </ligand>
</feature>
<organism evidence="10 11">
    <name type="scientific">Colletotrichum tanaceti</name>
    <dbReference type="NCBI Taxonomy" id="1306861"/>
    <lineage>
        <taxon>Eukaryota</taxon>
        <taxon>Fungi</taxon>
        <taxon>Dikarya</taxon>
        <taxon>Ascomycota</taxon>
        <taxon>Pezizomycotina</taxon>
        <taxon>Sordariomycetes</taxon>
        <taxon>Hypocreomycetidae</taxon>
        <taxon>Glomerellales</taxon>
        <taxon>Glomerellaceae</taxon>
        <taxon>Colletotrichum</taxon>
        <taxon>Colletotrichum destructivum species complex</taxon>
    </lineage>
</organism>
<evidence type="ECO:0000256" key="2">
    <source>
        <dbReference type="ARBA" id="ARBA00012920"/>
    </source>
</evidence>
<dbReference type="AlphaFoldDB" id="A0A4U6X3G0"/>
<dbReference type="InterPro" id="IPR004550">
    <property type="entry name" value="AsnASE_II"/>
</dbReference>
<dbReference type="Gene3D" id="3.40.50.40">
    <property type="match status" value="1"/>
</dbReference>
<comment type="similarity">
    <text evidence="1">Belongs to the asparaginase 1 family.</text>
</comment>
<comment type="caution">
    <text evidence="10">The sequence shown here is derived from an EMBL/GenBank/DDBJ whole genome shotgun (WGS) entry which is preliminary data.</text>
</comment>
<keyword evidence="11" id="KW-1185">Reference proteome</keyword>
<feature type="domain" description="L-asparaginase N-terminal" evidence="8">
    <location>
        <begin position="82"/>
        <end position="273"/>
    </location>
</feature>
<dbReference type="PRINTS" id="PR00139">
    <property type="entry name" value="ASNGLNASE"/>
</dbReference>
<evidence type="ECO:0000256" key="3">
    <source>
        <dbReference type="ARBA" id="ARBA00022801"/>
    </source>
</evidence>
<dbReference type="PIRSF" id="PIRSF500176">
    <property type="entry name" value="L_ASNase"/>
    <property type="match status" value="1"/>
</dbReference>
<dbReference type="PIRSF" id="PIRSF001220">
    <property type="entry name" value="L-ASNase_gatD"/>
    <property type="match status" value="1"/>
</dbReference>
<proteinExistence type="inferred from homology"/>
<evidence type="ECO:0000256" key="6">
    <source>
        <dbReference type="PIRSR" id="PIRSR001220-2"/>
    </source>
</evidence>
<evidence type="ECO:0000313" key="10">
    <source>
        <dbReference type="EMBL" id="TKW49544.1"/>
    </source>
</evidence>
<dbReference type="STRING" id="1306861.A0A4U6X3G0"/>
<evidence type="ECO:0000259" key="8">
    <source>
        <dbReference type="Pfam" id="PF00710"/>
    </source>
</evidence>
<dbReference type="Proteomes" id="UP000310108">
    <property type="component" value="Unassembled WGS sequence"/>
</dbReference>
<evidence type="ECO:0000256" key="5">
    <source>
        <dbReference type="PIRSR" id="PIRSR001220-1"/>
    </source>
</evidence>
<dbReference type="GO" id="GO:0004067">
    <property type="term" value="F:asparaginase activity"/>
    <property type="evidence" value="ECO:0007669"/>
    <property type="project" value="UniProtKB-UniRule"/>
</dbReference>
<keyword evidence="3" id="KW-0378">Hydrolase</keyword>
<dbReference type="PANTHER" id="PTHR11707">
    <property type="entry name" value="L-ASPARAGINASE"/>
    <property type="match status" value="1"/>
</dbReference>
<dbReference type="SUPFAM" id="SSF53774">
    <property type="entry name" value="Glutaminase/Asparaginase"/>
    <property type="match status" value="1"/>
</dbReference>
<dbReference type="InterPro" id="IPR036152">
    <property type="entry name" value="Asp/glu_Ase-like_sf"/>
</dbReference>
<dbReference type="Pfam" id="PF00710">
    <property type="entry name" value="Asparaginase"/>
    <property type="match status" value="1"/>
</dbReference>
<reference evidence="10 11" key="1">
    <citation type="journal article" date="2019" name="PLoS ONE">
        <title>Comparative genome analysis indicates high evolutionary potential of pathogenicity genes in Colletotrichum tanaceti.</title>
        <authorList>
            <person name="Lelwala R.V."/>
            <person name="Korhonen P.K."/>
            <person name="Young N.D."/>
            <person name="Scott J.B."/>
            <person name="Ades P.A."/>
            <person name="Gasser R.B."/>
            <person name="Taylor P.W.J."/>
        </authorList>
    </citation>
    <scope>NUCLEOTIDE SEQUENCE [LARGE SCALE GENOMIC DNA]</scope>
    <source>
        <strain evidence="10">BRIP57314</strain>
    </source>
</reference>
<dbReference type="Pfam" id="PF17763">
    <property type="entry name" value="Asparaginase_C"/>
    <property type="match status" value="1"/>
</dbReference>
<protein>
    <recommendedName>
        <fullName evidence="2">asparaginase</fullName>
        <ecNumber evidence="2">3.5.1.1</ecNumber>
    </recommendedName>
</protein>
<dbReference type="InterPro" id="IPR006034">
    <property type="entry name" value="Asparaginase/glutaminase-like"/>
</dbReference>
<dbReference type="InterPro" id="IPR027474">
    <property type="entry name" value="L-asparaginase_N"/>
</dbReference>
<evidence type="ECO:0000256" key="1">
    <source>
        <dbReference type="ARBA" id="ARBA00010518"/>
    </source>
</evidence>
<dbReference type="EC" id="3.5.1.1" evidence="2"/>
<name>A0A4U6X3G0_9PEZI</name>
<dbReference type="InterPro" id="IPR027475">
    <property type="entry name" value="Asparaginase/glutaminase_AS2"/>
</dbReference>
<dbReference type="SMART" id="SM00870">
    <property type="entry name" value="Asparaginase"/>
    <property type="match status" value="1"/>
</dbReference>
<dbReference type="InterPro" id="IPR037152">
    <property type="entry name" value="L-asparaginase_N_sf"/>
</dbReference>
<dbReference type="InterPro" id="IPR027473">
    <property type="entry name" value="L-asparaginase_C"/>
</dbReference>
<evidence type="ECO:0000313" key="11">
    <source>
        <dbReference type="Proteomes" id="UP000310108"/>
    </source>
</evidence>
<evidence type="ECO:0000259" key="9">
    <source>
        <dbReference type="Pfam" id="PF17763"/>
    </source>
</evidence>
<dbReference type="GO" id="GO:0006530">
    <property type="term" value="P:L-asparagine catabolic process"/>
    <property type="evidence" value="ECO:0007669"/>
    <property type="project" value="UniProtKB-ARBA"/>
</dbReference>
<dbReference type="EMBL" id="PJEX01000521">
    <property type="protein sequence ID" value="TKW49544.1"/>
    <property type="molecule type" value="Genomic_DNA"/>
</dbReference>
<dbReference type="PROSITE" id="PS51732">
    <property type="entry name" value="ASN_GLN_ASE_3"/>
    <property type="match status" value="1"/>
</dbReference>
<evidence type="ECO:0000256" key="4">
    <source>
        <dbReference type="ARBA" id="ARBA00049366"/>
    </source>
</evidence>
<gene>
    <name evidence="10" type="primary">SPAC186.03</name>
    <name evidence="10" type="ORF">CTA1_5575</name>
</gene>
<feature type="active site" description="O-isoaspartyl threonine intermediate" evidence="5">
    <location>
        <position position="91"/>
    </location>
</feature>
<feature type="domain" description="Asparaginase/glutaminase C-terminal" evidence="9">
    <location>
        <begin position="301"/>
        <end position="406"/>
    </location>
</feature>
<dbReference type="PROSITE" id="PS00917">
    <property type="entry name" value="ASN_GLN_ASE_2"/>
    <property type="match status" value="1"/>
</dbReference>
<dbReference type="InterPro" id="IPR040919">
    <property type="entry name" value="Asparaginase_C"/>
</dbReference>
<dbReference type="CDD" id="cd08964">
    <property type="entry name" value="L-asparaginase_II"/>
    <property type="match status" value="1"/>
</dbReference>
<feature type="binding site" evidence="6">
    <location>
        <begin position="177"/>
        <end position="178"/>
    </location>
    <ligand>
        <name>substrate</name>
    </ligand>
</feature>